<feature type="region of interest" description="Disordered" evidence="5">
    <location>
        <begin position="171"/>
        <end position="224"/>
    </location>
</feature>
<comment type="caution">
    <text evidence="6">The sequence shown here is derived from an EMBL/GenBank/DDBJ whole genome shotgun (WGS) entry which is preliminary data.</text>
</comment>
<dbReference type="RefSeq" id="XP_019029314.1">
    <property type="nucleotide sequence ID" value="XM_019178613.1"/>
</dbReference>
<dbReference type="GO" id="GO:0008033">
    <property type="term" value="P:tRNA processing"/>
    <property type="evidence" value="ECO:0007669"/>
    <property type="project" value="UniProtKB-KW"/>
</dbReference>
<dbReference type="GO" id="GO:0005655">
    <property type="term" value="C:nucleolar ribonuclease P complex"/>
    <property type="evidence" value="ECO:0007669"/>
    <property type="project" value="TreeGrafter"/>
</dbReference>
<dbReference type="GeneID" id="30195770"/>
<evidence type="ECO:0000313" key="7">
    <source>
        <dbReference type="Proteomes" id="UP000094819"/>
    </source>
</evidence>
<dbReference type="AlphaFoldDB" id="A0A1E3ILD5"/>
<keyword evidence="3" id="KW-0862">Zinc</keyword>
<evidence type="ECO:0000256" key="1">
    <source>
        <dbReference type="ARBA" id="ARBA00022694"/>
    </source>
</evidence>
<dbReference type="PANTHER" id="PTHR14742:SF0">
    <property type="entry name" value="RIBONUCLEASE P PROTEIN SUBUNIT P21"/>
    <property type="match status" value="1"/>
</dbReference>
<feature type="region of interest" description="Disordered" evidence="5">
    <location>
        <begin position="1"/>
        <end position="41"/>
    </location>
</feature>
<dbReference type="Pfam" id="PF04032">
    <property type="entry name" value="Rpr2"/>
    <property type="match status" value="1"/>
</dbReference>
<evidence type="ECO:0000256" key="3">
    <source>
        <dbReference type="ARBA" id="ARBA00022833"/>
    </source>
</evidence>
<evidence type="ECO:0000256" key="2">
    <source>
        <dbReference type="ARBA" id="ARBA00022723"/>
    </source>
</evidence>
<evidence type="ECO:0000256" key="4">
    <source>
        <dbReference type="ARBA" id="ARBA00038402"/>
    </source>
</evidence>
<accession>A0A1E3ILD5</accession>
<sequence length="262" mass="28636">MSKVNTLQPQKAKEPQQKQQQSKKEKGSNNTGQPPSVPAKDLFHRLNYSLQASVFLQSLGESSGSCQQDGGREVNVVKDRKGKRRAVENPSSSEEGFRKLARIGMRESNTMVVHNQLKLDPSFKRAICKGCSAVLVPGLTCRVRNRANKNTFSIAHQTCLTCSTRLSIPAPPTSLSSASRLSSSVPADPSAPSHTVEDSLGDPLDGPIRAARRQKAAKRRKAPFHQLEGADNVFDGRKGHVLWKGEEKVEGWGIQVPRHEAA</sequence>
<name>A0A1E3ILD5_9TREE</name>
<dbReference type="OrthoDB" id="128536at2759"/>
<keyword evidence="7" id="KW-1185">Reference proteome</keyword>
<dbReference type="Proteomes" id="UP000094819">
    <property type="component" value="Unassembled WGS sequence"/>
</dbReference>
<feature type="compositionally biased region" description="Basic residues" evidence="5">
    <location>
        <begin position="210"/>
        <end position="223"/>
    </location>
</feature>
<organism evidence="6 7">
    <name type="scientific">Cryptococcus wingfieldii CBS 7118</name>
    <dbReference type="NCBI Taxonomy" id="1295528"/>
    <lineage>
        <taxon>Eukaryota</taxon>
        <taxon>Fungi</taxon>
        <taxon>Dikarya</taxon>
        <taxon>Basidiomycota</taxon>
        <taxon>Agaricomycotina</taxon>
        <taxon>Tremellomycetes</taxon>
        <taxon>Tremellales</taxon>
        <taxon>Cryptococcaceae</taxon>
        <taxon>Cryptococcus</taxon>
    </lineage>
</organism>
<protein>
    <submittedName>
        <fullName evidence="6">Uncharacterized protein</fullName>
    </submittedName>
</protein>
<feature type="compositionally biased region" description="Low complexity" evidence="5">
    <location>
        <begin position="173"/>
        <end position="193"/>
    </location>
</feature>
<dbReference type="InterPro" id="IPR007175">
    <property type="entry name" value="Rpr2/Snm1/Rpp21"/>
</dbReference>
<evidence type="ECO:0000313" key="6">
    <source>
        <dbReference type="EMBL" id="ODN88756.1"/>
    </source>
</evidence>
<feature type="compositionally biased region" description="Basic and acidic residues" evidence="5">
    <location>
        <begin position="11"/>
        <end position="27"/>
    </location>
</feature>
<dbReference type="Gene3D" id="6.20.50.20">
    <property type="match status" value="1"/>
</dbReference>
<reference evidence="6 7" key="1">
    <citation type="submission" date="2016-06" db="EMBL/GenBank/DDBJ databases">
        <title>Evolution of pathogenesis and genome organization in the Tremellales.</title>
        <authorList>
            <person name="Cuomo C."/>
            <person name="Litvintseva A."/>
            <person name="Heitman J."/>
            <person name="Chen Y."/>
            <person name="Sun S."/>
            <person name="Springer D."/>
            <person name="Dromer F."/>
            <person name="Young S."/>
            <person name="Zeng Q."/>
            <person name="Chapman S."/>
            <person name="Gujja S."/>
            <person name="Saif S."/>
            <person name="Birren B."/>
        </authorList>
    </citation>
    <scope>NUCLEOTIDE SEQUENCE [LARGE SCALE GENOMIC DNA]</scope>
    <source>
        <strain evidence="6 7">CBS 7118</strain>
    </source>
</reference>
<comment type="similarity">
    <text evidence="4">Belongs to the eukaryotic/archaeal RNase P protein component 4 family.</text>
</comment>
<proteinExistence type="inferred from homology"/>
<evidence type="ECO:0000256" key="5">
    <source>
        <dbReference type="SAM" id="MobiDB-lite"/>
    </source>
</evidence>
<dbReference type="EMBL" id="AWGH01000024">
    <property type="protein sequence ID" value="ODN88756.1"/>
    <property type="molecule type" value="Genomic_DNA"/>
</dbReference>
<dbReference type="GO" id="GO:0046872">
    <property type="term" value="F:metal ion binding"/>
    <property type="evidence" value="ECO:0007669"/>
    <property type="project" value="UniProtKB-KW"/>
</dbReference>
<keyword evidence="1" id="KW-0819">tRNA processing</keyword>
<gene>
    <name evidence="6" type="ORF">L198_06558</name>
</gene>
<dbReference type="PANTHER" id="PTHR14742">
    <property type="entry name" value="RIBONUCLEASE P SUBUNIT P21"/>
    <property type="match status" value="1"/>
</dbReference>
<keyword evidence="2" id="KW-0479">Metal-binding</keyword>